<organism evidence="3 4">
    <name type="scientific">Chryseobacterium antibioticum</name>
    <dbReference type="NCBI Taxonomy" id="2728847"/>
    <lineage>
        <taxon>Bacteria</taxon>
        <taxon>Pseudomonadati</taxon>
        <taxon>Bacteroidota</taxon>
        <taxon>Flavobacteriia</taxon>
        <taxon>Flavobacteriales</taxon>
        <taxon>Weeksellaceae</taxon>
        <taxon>Chryseobacterium group</taxon>
        <taxon>Chryseobacterium</taxon>
    </lineage>
</organism>
<protein>
    <submittedName>
        <fullName evidence="3">Caspase family protein</fullName>
    </submittedName>
</protein>
<dbReference type="GO" id="GO:0006508">
    <property type="term" value="P:proteolysis"/>
    <property type="evidence" value="ECO:0007669"/>
    <property type="project" value="InterPro"/>
</dbReference>
<dbReference type="PANTHER" id="PTHR22576">
    <property type="entry name" value="MUCOSA ASSOCIATED LYMPHOID TISSUE LYMPHOMA TRANSLOCATION PROTEIN 1/PARACASPASE"/>
    <property type="match status" value="1"/>
</dbReference>
<dbReference type="SMART" id="SM00115">
    <property type="entry name" value="CASc"/>
    <property type="match status" value="1"/>
</dbReference>
<evidence type="ECO:0000256" key="1">
    <source>
        <dbReference type="ARBA" id="ARBA00010134"/>
    </source>
</evidence>
<comment type="caution">
    <text evidence="3">The sequence shown here is derived from an EMBL/GenBank/DDBJ whole genome shotgun (WGS) entry which is preliminary data.</text>
</comment>
<dbReference type="Proteomes" id="UP000544054">
    <property type="component" value="Unassembled WGS sequence"/>
</dbReference>
<name>A0A7Y0ANZ7_9FLAO</name>
<dbReference type="InterPro" id="IPR015917">
    <property type="entry name" value="Pept_C14A"/>
</dbReference>
<dbReference type="PROSITE" id="PS50208">
    <property type="entry name" value="CASPASE_P20"/>
    <property type="match status" value="1"/>
</dbReference>
<comment type="similarity">
    <text evidence="1">Belongs to the peptidase C14A family.</text>
</comment>
<reference evidence="3 4" key="1">
    <citation type="submission" date="2020-04" db="EMBL/GenBank/DDBJ databases">
        <title>Chryseobacterium sp. RP-3-3 sp. nov., isolated from Jeju soil.</title>
        <authorList>
            <person name="Dahal R.H."/>
        </authorList>
    </citation>
    <scope>NUCLEOTIDE SEQUENCE [LARGE SCALE GENOMIC DNA]</scope>
    <source>
        <strain evidence="3 4">RP-3-3</strain>
    </source>
</reference>
<dbReference type="Gene3D" id="3.40.50.1460">
    <property type="match status" value="1"/>
</dbReference>
<dbReference type="InterPro" id="IPR011600">
    <property type="entry name" value="Pept_C14_caspase"/>
</dbReference>
<dbReference type="AlphaFoldDB" id="A0A7Y0ANZ7"/>
<keyword evidence="4" id="KW-1185">Reference proteome</keyword>
<evidence type="ECO:0000313" key="3">
    <source>
        <dbReference type="EMBL" id="NML70809.1"/>
    </source>
</evidence>
<dbReference type="SUPFAM" id="SSF52129">
    <property type="entry name" value="Caspase-like"/>
    <property type="match status" value="1"/>
</dbReference>
<dbReference type="InterPro" id="IPR029030">
    <property type="entry name" value="Caspase-like_dom_sf"/>
</dbReference>
<feature type="domain" description="Caspase family p20" evidence="2">
    <location>
        <begin position="6"/>
        <end position="136"/>
    </location>
</feature>
<gene>
    <name evidence="3" type="ORF">HHL23_13535</name>
</gene>
<evidence type="ECO:0000313" key="4">
    <source>
        <dbReference type="Proteomes" id="UP000544054"/>
    </source>
</evidence>
<accession>A0A7Y0ANZ7</accession>
<sequence>MNKNAMKKLSLCIGINNYDFFENLSNCENDASDLSDILTKFGFESKLLLNLTQDEIIRALREFKLQISENDISLIFFAGHGLKVETDNFLVPKDANIEYVEEIPYKCINAEDLLISNKPANNNLHIIILDACRNNKFPSVINSRGHEIGLNRISAPLGTLISFATSPGTNSLENTGERNSYFTKALLEEIVKPNLTIEQVFRNTRTKVMDYTNGRQVPWEESSLHGEDFVFLKVNSIEIELDKIINRWLTSAEPIDFYEINNLFDDAKVKNIYSPEKLQLLFTLFDIGFERERIKIVPSTIDQDYYTTKRVDLIFPILSELFIKNLKINPGKLDLEKIEIIDEINYGFNFLWTPDESFPQIMANNIIVNDKQGLLSVFVTSDGKQHIVSPIIFMKNQQPLTFHNYGLLVNSEAESFLENYFNKREHLEKKSGELEKFKWD</sequence>
<dbReference type="EMBL" id="JABBGI010000016">
    <property type="protein sequence ID" value="NML70809.1"/>
    <property type="molecule type" value="Genomic_DNA"/>
</dbReference>
<dbReference type="Pfam" id="PF00656">
    <property type="entry name" value="Peptidase_C14"/>
    <property type="match status" value="1"/>
</dbReference>
<dbReference type="PANTHER" id="PTHR22576:SF37">
    <property type="entry name" value="MUCOSA-ASSOCIATED LYMPHOID TISSUE LYMPHOMA TRANSLOCATION PROTEIN 1"/>
    <property type="match status" value="1"/>
</dbReference>
<evidence type="ECO:0000259" key="2">
    <source>
        <dbReference type="PROSITE" id="PS50208"/>
    </source>
</evidence>
<dbReference type="InterPro" id="IPR052039">
    <property type="entry name" value="Caspase-related_regulators"/>
</dbReference>
<proteinExistence type="inferred from homology"/>
<dbReference type="GO" id="GO:0004197">
    <property type="term" value="F:cysteine-type endopeptidase activity"/>
    <property type="evidence" value="ECO:0007669"/>
    <property type="project" value="InterPro"/>
</dbReference>
<dbReference type="InterPro" id="IPR001309">
    <property type="entry name" value="Pept_C14_p20"/>
</dbReference>
<dbReference type="RefSeq" id="WP_169235327.1">
    <property type="nucleotide sequence ID" value="NZ_JABBGI010000016.1"/>
</dbReference>